<feature type="transmembrane region" description="Helical" evidence="5">
    <location>
        <begin position="134"/>
        <end position="161"/>
    </location>
</feature>
<dbReference type="RefSeq" id="WP_336919825.1">
    <property type="nucleotide sequence ID" value="NZ_JBANRN010000012.1"/>
</dbReference>
<protein>
    <submittedName>
        <fullName evidence="6">EI24 domain-containing protein</fullName>
    </submittedName>
</protein>
<dbReference type="EMBL" id="JBHRSU010000029">
    <property type="protein sequence ID" value="MFC3101039.1"/>
    <property type="molecule type" value="Genomic_DNA"/>
</dbReference>
<dbReference type="InterPro" id="IPR059112">
    <property type="entry name" value="CysZ/EI24"/>
</dbReference>
<keyword evidence="4 5" id="KW-0472">Membrane</keyword>
<evidence type="ECO:0000256" key="1">
    <source>
        <dbReference type="ARBA" id="ARBA00004141"/>
    </source>
</evidence>
<evidence type="ECO:0000256" key="5">
    <source>
        <dbReference type="SAM" id="Phobius"/>
    </source>
</evidence>
<accession>A0ABV7EGR4</accession>
<keyword evidence="3 5" id="KW-1133">Transmembrane helix</keyword>
<organism evidence="6 7">
    <name type="scientific">Alteraurantiacibacter lauratis</name>
    <dbReference type="NCBI Taxonomy" id="2054627"/>
    <lineage>
        <taxon>Bacteria</taxon>
        <taxon>Pseudomonadati</taxon>
        <taxon>Pseudomonadota</taxon>
        <taxon>Alphaproteobacteria</taxon>
        <taxon>Sphingomonadales</taxon>
        <taxon>Erythrobacteraceae</taxon>
        <taxon>Alteraurantiacibacter</taxon>
    </lineage>
</organism>
<keyword evidence="7" id="KW-1185">Reference proteome</keyword>
<feature type="transmembrane region" description="Helical" evidence="5">
    <location>
        <begin position="28"/>
        <end position="46"/>
    </location>
</feature>
<dbReference type="Proteomes" id="UP001595378">
    <property type="component" value="Unassembled WGS sequence"/>
</dbReference>
<evidence type="ECO:0000313" key="7">
    <source>
        <dbReference type="Proteomes" id="UP001595378"/>
    </source>
</evidence>
<comment type="subcellular location">
    <subcellularLocation>
        <location evidence="1">Membrane</location>
        <topology evidence="1">Multi-pass membrane protein</topology>
    </subcellularLocation>
</comment>
<evidence type="ECO:0000313" key="6">
    <source>
        <dbReference type="EMBL" id="MFC3101039.1"/>
    </source>
</evidence>
<comment type="caution">
    <text evidence="6">The sequence shown here is derived from an EMBL/GenBank/DDBJ whole genome shotgun (WGS) entry which is preliminary data.</text>
</comment>
<dbReference type="Pfam" id="PF07264">
    <property type="entry name" value="EI24"/>
    <property type="match status" value="1"/>
</dbReference>
<reference evidence="7" key="1">
    <citation type="journal article" date="2019" name="Int. J. Syst. Evol. Microbiol.">
        <title>The Global Catalogue of Microorganisms (GCM) 10K type strain sequencing project: providing services to taxonomists for standard genome sequencing and annotation.</title>
        <authorList>
            <consortium name="The Broad Institute Genomics Platform"/>
            <consortium name="The Broad Institute Genome Sequencing Center for Infectious Disease"/>
            <person name="Wu L."/>
            <person name="Ma J."/>
        </authorList>
    </citation>
    <scope>NUCLEOTIDE SEQUENCE [LARGE SCALE GENOMIC DNA]</scope>
    <source>
        <strain evidence="7">KCTC 52606</strain>
    </source>
</reference>
<sequence>MTGIFSALLLALRQLSDPAVLRVLGKSVAVTCALFLALAAAGWFVFDRVLQALGLGEALFAGADDLRALASALLALGGLWLVWRVVAMLVIQFFAAEVVHAVEARHYPHAASAARSLTTAQETKAGLRAGLRAVLFNLAAVPLALLLLFTGIGPALVFWVVNAALLGRELQDMVWLRHCHTADADCPVSGTQRFLLGGAVAALMLVPFANFLAPVLGAAAATHLVHRRDGT</sequence>
<feature type="transmembrane region" description="Helical" evidence="5">
    <location>
        <begin position="199"/>
        <end position="225"/>
    </location>
</feature>
<keyword evidence="2 5" id="KW-0812">Transmembrane</keyword>
<proteinExistence type="predicted"/>
<gene>
    <name evidence="6" type="ORF">ACFODK_09065</name>
</gene>
<evidence type="ECO:0000256" key="3">
    <source>
        <dbReference type="ARBA" id="ARBA00022989"/>
    </source>
</evidence>
<name>A0ABV7EGR4_9SPHN</name>
<evidence type="ECO:0000256" key="2">
    <source>
        <dbReference type="ARBA" id="ARBA00022692"/>
    </source>
</evidence>
<evidence type="ECO:0000256" key="4">
    <source>
        <dbReference type="ARBA" id="ARBA00023136"/>
    </source>
</evidence>